<accession>A0ABU4FZS3</accession>
<keyword evidence="2" id="KW-0645">Protease</keyword>
<organism evidence="8 9">
    <name type="scientific">Sporosarcina aquimarina</name>
    <dbReference type="NCBI Taxonomy" id="114975"/>
    <lineage>
        <taxon>Bacteria</taxon>
        <taxon>Bacillati</taxon>
        <taxon>Bacillota</taxon>
        <taxon>Bacilli</taxon>
        <taxon>Bacillales</taxon>
        <taxon>Caryophanaceae</taxon>
        <taxon>Sporosarcina</taxon>
    </lineage>
</organism>
<evidence type="ECO:0000259" key="6">
    <source>
        <dbReference type="PROSITE" id="PS51272"/>
    </source>
</evidence>
<dbReference type="Gene3D" id="2.30.30.40">
    <property type="entry name" value="SH3 Domains"/>
    <property type="match status" value="2"/>
</dbReference>
<feature type="chain" id="PRO_5046040153" evidence="5">
    <location>
        <begin position="25"/>
        <end position="517"/>
    </location>
</feature>
<keyword evidence="3" id="KW-0378">Hydrolase</keyword>
<dbReference type="Proteomes" id="UP001280629">
    <property type="component" value="Unassembled WGS sequence"/>
</dbReference>
<dbReference type="InterPro" id="IPR057812">
    <property type="entry name" value="SH3_YKFC_2nd"/>
</dbReference>
<comment type="similarity">
    <text evidence="1">Belongs to the peptidase C40 family.</text>
</comment>
<keyword evidence="4" id="KW-0788">Thiol protease</keyword>
<evidence type="ECO:0000313" key="8">
    <source>
        <dbReference type="EMBL" id="MDW0110229.1"/>
    </source>
</evidence>
<feature type="domain" description="SLH" evidence="6">
    <location>
        <begin position="24"/>
        <end position="84"/>
    </location>
</feature>
<sequence length="517" mass="57304">MIKRIFFPFLVVALLFTMAIPASAGKIFSDVGEQFTAKAELEFLAEQGIVTSGPTIAFGINRSITRLEASEMLVRALHLDTTNRPSPSLIDVKKDNPGYDVIATVVDEGIILGNLKKEFNPKALLTRAEMSAILVRAFDLKLPKSASPFKFVDVDQKSFAASTIRILFANNITFGYPDHTFKPTMTLTRAHFGIFLARIMNPKFQDSLTCYTPVSKKTHHVNVAVTTLWKSPNLARTVDRPAVSTPSDIGKWTKTMTIPQKQWLVGKTETQALYGQEVEVLSTSGDWMQVAVKNQYSPKNKAGYPGWVPKSHIQASYSDYAQCNTVLVTKPTTTLYQDKSKNRPFMEISFNTSLPILEVQTGWVKVQTPLDGVKYVQKQDVKVVEKGKGLAKPTQQDILSSAKQFNGLSYLWAGTSGFGLDCSGFTYSVYRQHGIDIPRDASVQATHGLAVSKNNLQPGDLLFFAYNNGKGNVHHVGMYIGDGKMIHSPNPKKTVEILSINAEPYRSEFSGARRYLK</sequence>
<protein>
    <submittedName>
        <fullName evidence="8">NlpC/P60 family protein</fullName>
    </submittedName>
</protein>
<keyword evidence="9" id="KW-1185">Reference proteome</keyword>
<proteinExistence type="inferred from homology"/>
<comment type="caution">
    <text evidence="8">The sequence shown here is derived from an EMBL/GenBank/DDBJ whole genome shotgun (WGS) entry which is preliminary data.</text>
</comment>
<dbReference type="InterPro" id="IPR001119">
    <property type="entry name" value="SLH_dom"/>
</dbReference>
<dbReference type="PROSITE" id="PS51935">
    <property type="entry name" value="NLPC_P60"/>
    <property type="match status" value="1"/>
</dbReference>
<evidence type="ECO:0000256" key="1">
    <source>
        <dbReference type="ARBA" id="ARBA00007074"/>
    </source>
</evidence>
<dbReference type="InterPro" id="IPR038765">
    <property type="entry name" value="Papain-like_cys_pep_sf"/>
</dbReference>
<evidence type="ECO:0000256" key="2">
    <source>
        <dbReference type="ARBA" id="ARBA00022670"/>
    </source>
</evidence>
<gene>
    <name evidence="8" type="ORF">QT716_09305</name>
</gene>
<dbReference type="Pfam" id="PF00395">
    <property type="entry name" value="SLH"/>
    <property type="match status" value="2"/>
</dbReference>
<dbReference type="Gene3D" id="3.90.1720.10">
    <property type="entry name" value="endopeptidase domain like (from Nostoc punctiforme)"/>
    <property type="match status" value="1"/>
</dbReference>
<evidence type="ECO:0000256" key="5">
    <source>
        <dbReference type="SAM" id="SignalP"/>
    </source>
</evidence>
<keyword evidence="5" id="KW-0732">Signal</keyword>
<dbReference type="Pfam" id="PF00877">
    <property type="entry name" value="NLPC_P60"/>
    <property type="match status" value="1"/>
</dbReference>
<evidence type="ECO:0000313" key="9">
    <source>
        <dbReference type="Proteomes" id="UP001280629"/>
    </source>
</evidence>
<dbReference type="InterPro" id="IPR051202">
    <property type="entry name" value="Peptidase_C40"/>
</dbReference>
<name>A0ABU4FZS3_9BACL</name>
<evidence type="ECO:0000259" key="7">
    <source>
        <dbReference type="PROSITE" id="PS51935"/>
    </source>
</evidence>
<feature type="domain" description="SLH" evidence="6">
    <location>
        <begin position="149"/>
        <end position="210"/>
    </location>
</feature>
<dbReference type="PANTHER" id="PTHR47053">
    <property type="entry name" value="MUREIN DD-ENDOPEPTIDASE MEPH-RELATED"/>
    <property type="match status" value="1"/>
</dbReference>
<reference evidence="8 9" key="1">
    <citation type="submission" date="2023-06" db="EMBL/GenBank/DDBJ databases">
        <title>Sporosarcina sp. nov., isolated from Korean traditional fermented seafood 'Jeotgal'.</title>
        <authorList>
            <person name="Yang A.-I."/>
            <person name="Shin N.-R."/>
        </authorList>
    </citation>
    <scope>NUCLEOTIDE SEQUENCE [LARGE SCALE GENOMIC DNA]</scope>
    <source>
        <strain evidence="8 9">KCTC3840</strain>
    </source>
</reference>
<dbReference type="PANTHER" id="PTHR47053:SF3">
    <property type="entry name" value="GAMMA-D-GLUTAMYL-L-LYSINE DIPEPTIDYL-PEPTIDASE"/>
    <property type="match status" value="1"/>
</dbReference>
<evidence type="ECO:0000256" key="4">
    <source>
        <dbReference type="ARBA" id="ARBA00022807"/>
    </source>
</evidence>
<feature type="domain" description="NlpC/P60" evidence="7">
    <location>
        <begin position="392"/>
        <end position="516"/>
    </location>
</feature>
<dbReference type="InterPro" id="IPR000064">
    <property type="entry name" value="NLP_P60_dom"/>
</dbReference>
<dbReference type="RefSeq" id="WP_317935783.1">
    <property type="nucleotide sequence ID" value="NZ_JAUBDH010000005.1"/>
</dbReference>
<feature type="signal peptide" evidence="5">
    <location>
        <begin position="1"/>
        <end position="24"/>
    </location>
</feature>
<dbReference type="EMBL" id="JAUBDH010000005">
    <property type="protein sequence ID" value="MDW0110229.1"/>
    <property type="molecule type" value="Genomic_DNA"/>
</dbReference>
<feature type="domain" description="SLH" evidence="6">
    <location>
        <begin position="85"/>
        <end position="148"/>
    </location>
</feature>
<dbReference type="Pfam" id="PF23795">
    <property type="entry name" value="SH3_YKFC_2nd"/>
    <property type="match status" value="1"/>
</dbReference>
<evidence type="ECO:0000256" key="3">
    <source>
        <dbReference type="ARBA" id="ARBA00022801"/>
    </source>
</evidence>
<dbReference type="SUPFAM" id="SSF54001">
    <property type="entry name" value="Cysteine proteinases"/>
    <property type="match status" value="1"/>
</dbReference>
<dbReference type="PROSITE" id="PS51272">
    <property type="entry name" value="SLH"/>
    <property type="match status" value="3"/>
</dbReference>